<dbReference type="Proteomes" id="UP000236291">
    <property type="component" value="Unassembled WGS sequence"/>
</dbReference>
<feature type="compositionally biased region" description="Low complexity" evidence="1">
    <location>
        <begin position="27"/>
        <end position="42"/>
    </location>
</feature>
<keyword evidence="2" id="KW-0812">Transmembrane</keyword>
<feature type="compositionally biased region" description="Acidic residues" evidence="1">
    <location>
        <begin position="43"/>
        <end position="55"/>
    </location>
</feature>
<keyword evidence="2" id="KW-1133">Transmembrane helix</keyword>
<reference evidence="3 4" key="1">
    <citation type="journal article" date="2014" name="Am. J. Bot.">
        <title>Genome assembly and annotation for red clover (Trifolium pratense; Fabaceae).</title>
        <authorList>
            <person name="Istvanek J."/>
            <person name="Jaros M."/>
            <person name="Krenek A."/>
            <person name="Repkova J."/>
        </authorList>
    </citation>
    <scope>NUCLEOTIDE SEQUENCE [LARGE SCALE GENOMIC DNA]</scope>
    <source>
        <strain evidence="4">cv. Tatra</strain>
        <tissue evidence="3">Young leaves</tissue>
    </source>
</reference>
<reference evidence="3 4" key="2">
    <citation type="journal article" date="2017" name="Front. Plant Sci.">
        <title>Gene Classification and Mining of Molecular Markers Useful in Red Clover (Trifolium pratense) Breeding.</title>
        <authorList>
            <person name="Istvanek J."/>
            <person name="Dluhosova J."/>
            <person name="Dluhos P."/>
            <person name="Patkova L."/>
            <person name="Nedelnik J."/>
            <person name="Repkova J."/>
        </authorList>
    </citation>
    <scope>NUCLEOTIDE SEQUENCE [LARGE SCALE GENOMIC DNA]</scope>
    <source>
        <strain evidence="4">cv. Tatra</strain>
        <tissue evidence="3">Young leaves</tissue>
    </source>
</reference>
<accession>A0A2K3KBI3</accession>
<gene>
    <name evidence="3" type="ORF">L195_g053617</name>
</gene>
<feature type="transmembrane region" description="Helical" evidence="2">
    <location>
        <begin position="6"/>
        <end position="23"/>
    </location>
</feature>
<keyword evidence="2" id="KW-0472">Membrane</keyword>
<evidence type="ECO:0000313" key="4">
    <source>
        <dbReference type="Proteomes" id="UP000236291"/>
    </source>
</evidence>
<evidence type="ECO:0000256" key="1">
    <source>
        <dbReference type="SAM" id="MobiDB-lite"/>
    </source>
</evidence>
<evidence type="ECO:0000313" key="3">
    <source>
        <dbReference type="EMBL" id="PNX63660.1"/>
    </source>
</evidence>
<dbReference type="AlphaFoldDB" id="A0A2K3KBI3"/>
<dbReference type="EMBL" id="ASHM01091081">
    <property type="protein sequence ID" value="PNX63660.1"/>
    <property type="molecule type" value="Genomic_DNA"/>
</dbReference>
<protein>
    <submittedName>
        <fullName evidence="3">Uncharacterized protein</fullName>
    </submittedName>
</protein>
<comment type="caution">
    <text evidence="3">The sequence shown here is derived from an EMBL/GenBank/DDBJ whole genome shotgun (WGS) entry which is preliminary data.</text>
</comment>
<proteinExistence type="predicted"/>
<evidence type="ECO:0000256" key="2">
    <source>
        <dbReference type="SAM" id="Phobius"/>
    </source>
</evidence>
<name>A0A2K3KBI3_TRIPR</name>
<sequence length="55" mass="5557">MVGLGVMVPSVLGFGFWVSWMVSSSEGSFSESSAAGSTGEFSCGDEDGGVDEDEG</sequence>
<feature type="region of interest" description="Disordered" evidence="1">
    <location>
        <begin position="27"/>
        <end position="55"/>
    </location>
</feature>
<organism evidence="3 4">
    <name type="scientific">Trifolium pratense</name>
    <name type="common">Red clover</name>
    <dbReference type="NCBI Taxonomy" id="57577"/>
    <lineage>
        <taxon>Eukaryota</taxon>
        <taxon>Viridiplantae</taxon>
        <taxon>Streptophyta</taxon>
        <taxon>Embryophyta</taxon>
        <taxon>Tracheophyta</taxon>
        <taxon>Spermatophyta</taxon>
        <taxon>Magnoliopsida</taxon>
        <taxon>eudicotyledons</taxon>
        <taxon>Gunneridae</taxon>
        <taxon>Pentapetalae</taxon>
        <taxon>rosids</taxon>
        <taxon>fabids</taxon>
        <taxon>Fabales</taxon>
        <taxon>Fabaceae</taxon>
        <taxon>Papilionoideae</taxon>
        <taxon>50 kb inversion clade</taxon>
        <taxon>NPAAA clade</taxon>
        <taxon>Hologalegina</taxon>
        <taxon>IRL clade</taxon>
        <taxon>Trifolieae</taxon>
        <taxon>Trifolium</taxon>
    </lineage>
</organism>